<dbReference type="SUPFAM" id="SSF102405">
    <property type="entry name" value="MCP/YpsA-like"/>
    <property type="match status" value="1"/>
</dbReference>
<comment type="caution">
    <text evidence="1">The sequence shown here is derived from an EMBL/GenBank/DDBJ whole genome shotgun (WGS) entry which is preliminary data.</text>
</comment>
<dbReference type="AlphaFoldDB" id="A0A917X1C6"/>
<dbReference type="RefSeq" id="WP_190253557.1">
    <property type="nucleotide sequence ID" value="NZ_BMPI01000035.1"/>
</dbReference>
<name>A0A917X1C6_9ACTN</name>
<protein>
    <submittedName>
        <fullName evidence="1">Uncharacterized protein</fullName>
    </submittedName>
</protein>
<organism evidence="1 2">
    <name type="scientific">Dactylosporangium sucinum</name>
    <dbReference type="NCBI Taxonomy" id="1424081"/>
    <lineage>
        <taxon>Bacteria</taxon>
        <taxon>Bacillati</taxon>
        <taxon>Actinomycetota</taxon>
        <taxon>Actinomycetes</taxon>
        <taxon>Micromonosporales</taxon>
        <taxon>Micromonosporaceae</taxon>
        <taxon>Dactylosporangium</taxon>
    </lineage>
</organism>
<dbReference type="EMBL" id="BMPI01000035">
    <property type="protein sequence ID" value="GGM52362.1"/>
    <property type="molecule type" value="Genomic_DNA"/>
</dbReference>
<proteinExistence type="predicted"/>
<gene>
    <name evidence="1" type="ORF">GCM10007977_062430</name>
</gene>
<reference evidence="1" key="2">
    <citation type="submission" date="2020-09" db="EMBL/GenBank/DDBJ databases">
        <authorList>
            <person name="Sun Q."/>
            <person name="Ohkuma M."/>
        </authorList>
    </citation>
    <scope>NUCLEOTIDE SEQUENCE</scope>
    <source>
        <strain evidence="1">JCM 19831</strain>
    </source>
</reference>
<reference evidence="1" key="1">
    <citation type="journal article" date="2014" name="Int. J. Syst. Evol. Microbiol.">
        <title>Complete genome sequence of Corynebacterium casei LMG S-19264T (=DSM 44701T), isolated from a smear-ripened cheese.</title>
        <authorList>
            <consortium name="US DOE Joint Genome Institute (JGI-PGF)"/>
            <person name="Walter F."/>
            <person name="Albersmeier A."/>
            <person name="Kalinowski J."/>
            <person name="Ruckert C."/>
        </authorList>
    </citation>
    <scope>NUCLEOTIDE SEQUENCE</scope>
    <source>
        <strain evidence="1">JCM 19831</strain>
    </source>
</reference>
<keyword evidence="2" id="KW-1185">Reference proteome</keyword>
<evidence type="ECO:0000313" key="2">
    <source>
        <dbReference type="Proteomes" id="UP000642070"/>
    </source>
</evidence>
<sequence length="181" mass="20168">MTTWPGVAVTGHRDLTDGQMAWLRPELDRVNLKLAGEHGTTGAATGMALKADQEFGWSALFAGMTLHAHIPFPEQPDRWPTADQDAYRRLLARCATRTVYGPSYDVKWLFARNDGLLDFAEERAGVLVAVWDPRVRKGGTFDTVLKAARRGLPAIHFEVERLQVHGPGCSCIEPRRALTRF</sequence>
<dbReference type="Proteomes" id="UP000642070">
    <property type="component" value="Unassembled WGS sequence"/>
</dbReference>
<dbReference type="Gene3D" id="3.40.50.450">
    <property type="match status" value="1"/>
</dbReference>
<accession>A0A917X1C6</accession>
<evidence type="ECO:0000313" key="1">
    <source>
        <dbReference type="EMBL" id="GGM52362.1"/>
    </source>
</evidence>